<dbReference type="SUPFAM" id="SSF54160">
    <property type="entry name" value="Chromo domain-like"/>
    <property type="match status" value="1"/>
</dbReference>
<evidence type="ECO:0000259" key="3">
    <source>
        <dbReference type="PROSITE" id="PS50013"/>
    </source>
</evidence>
<keyword evidence="5" id="KW-1185">Reference proteome</keyword>
<dbReference type="EMBL" id="JAPQKP010000004">
    <property type="protein sequence ID" value="KAJ5194270.1"/>
    <property type="molecule type" value="Genomic_DNA"/>
</dbReference>
<feature type="compositionally biased region" description="Polar residues" evidence="2">
    <location>
        <begin position="674"/>
        <end position="687"/>
    </location>
</feature>
<evidence type="ECO:0000313" key="5">
    <source>
        <dbReference type="Proteomes" id="UP001150879"/>
    </source>
</evidence>
<feature type="compositionally biased region" description="Basic residues" evidence="2">
    <location>
        <begin position="600"/>
        <end position="626"/>
    </location>
</feature>
<dbReference type="InterPro" id="IPR023780">
    <property type="entry name" value="Chromo_domain"/>
</dbReference>
<dbReference type="PROSITE" id="PS50013">
    <property type="entry name" value="CHROMO_2"/>
    <property type="match status" value="1"/>
</dbReference>
<feature type="compositionally biased region" description="Polar residues" evidence="2">
    <location>
        <begin position="414"/>
        <end position="424"/>
    </location>
</feature>
<evidence type="ECO:0000313" key="4">
    <source>
        <dbReference type="EMBL" id="KAJ5194270.1"/>
    </source>
</evidence>
<feature type="region of interest" description="Disordered" evidence="2">
    <location>
        <begin position="889"/>
        <end position="931"/>
    </location>
</feature>
<feature type="compositionally biased region" description="Polar residues" evidence="2">
    <location>
        <begin position="965"/>
        <end position="978"/>
    </location>
</feature>
<feature type="region of interest" description="Disordered" evidence="2">
    <location>
        <begin position="948"/>
        <end position="978"/>
    </location>
</feature>
<dbReference type="GO" id="GO:0006338">
    <property type="term" value="P:chromatin remodeling"/>
    <property type="evidence" value="ECO:0007669"/>
    <property type="project" value="UniProtKB-ARBA"/>
</dbReference>
<feature type="compositionally biased region" description="Low complexity" evidence="2">
    <location>
        <begin position="657"/>
        <end position="673"/>
    </location>
</feature>
<dbReference type="CDD" id="cd18966">
    <property type="entry name" value="chromodomain"/>
    <property type="match status" value="1"/>
</dbReference>
<dbReference type="Gene3D" id="2.40.50.40">
    <property type="match status" value="1"/>
</dbReference>
<proteinExistence type="predicted"/>
<evidence type="ECO:0000256" key="2">
    <source>
        <dbReference type="SAM" id="MobiDB-lite"/>
    </source>
</evidence>
<sequence length="1373" mass="152067">MASDFEMGNASDRSEVGDADSLASTAESEQETEYLVNDIHAERRFFVEPDSEDDEGVFITQYLVEWAGYSMDRCSWEPKEMFTSEETLDGWEEKKKKIAEGKVPRFDIKSWEKHIALLEKKTKKRKEERRRKREQRARQNNLPQAKSARLANPDIVNAHELEAGIASRRAPSRLSVDATSSALSVPAETSPPSKQAMPRQSQQQIAPPRPAISSAQKKRNDPPGSTNLIAKTQTTPSQRPNSRLARLAKNVTAKENPPASQKSPPQAAKPILSSFGTGLGAKRAYRDRKWGERAPDLSQMELMKPSEFAPRMNIGPTTPVVGSSVTSLKSPEAENQPASEIPVSLPDLLQPHSSQINDKDTQQPKKHVVLASSSAMAPPMPRSSTLECTASVSSAVVLLAPSAQSSPQRINGPIDSTMSISSPDTRSKPVPLANLTHTADSADSLFLTLSPSGEDPLRNPAGRSTSALHASSPAPYPHPASQANVDKPTGPSASTSSVFPSVVLSGVRADTTSVKDTRPSGSNITLSSTIPIKPRAMVILERPGENQTSQESRETVRGWDTYRPYLPRQPNNTTMADTYRPSELSRRSSPSRRQSPSRRPSPHRRSPPHRRSSPHRRSPPHRRSSPSRRPLEIPRRSPSPGQLSRSFRGTSGDYARRSPSPSPSHSQLASRSSNSIGLNGNPLSNAQAFAPTEPRADRAEVPAQLNRPIAAQIATVPVRNPRGSRNIAGYWLPKGETLIHIFVGPDKRLIGASRVCGIDLDVQRSLILTKNWNTHRVEVWFKDLYTVREYERLCESSAKGSILSTGWIEGFSDTSENLFRLAEDLRKDDLIAIHYSPGKRNGAGIVWVAWSRGSQEFKFPHPGEVPPGVPLLFAARTMLAPIEVLRTLGSSQPSGRPCGPLPDTSLSLRSDPPSADDSLKPSSSPRQTNYHHDMRMSGFLQSREWPIPAPVQSFPPASEARDNSICANPQPQDNIAIQGGQMDQTGHQVVEDFMKALKINVEELAIIEEGGKSSKASIFYLHFPSDDEEVKEELRLLQAHLGYHEKIVLTSDNPGDWTKFVQNSRQGVAIFHESFVGYDTLLPPLNSFLPTNSFNYWIVRIRRPLELVDPRYCSPGDYHLRIFPYGGVILLTEDVLTNLKGVAITLQWIRNANRNKRRSWTLMFHPGIVEWIERRLDDEHHSQDHGLLLLIHALIIKNNVTDPRAALFDKASLHPNSKSNVIAPALNEYGTRTEHHSLRIKGKAERDTDHLIEFFAGWSLINIPRFRNFIAVTSFNAPVGERWEKWGHITVMRGGFEHFFKRFKINSEALMGYLSGSGDPKPRPSTSQVATPLSVTTPQTPNWASHNSNASIQSTFTGSPNGNSTNKYPTPYK</sequence>
<feature type="compositionally biased region" description="Polar residues" evidence="2">
    <location>
        <begin position="320"/>
        <end position="329"/>
    </location>
</feature>
<feature type="compositionally biased region" description="Polar residues" evidence="2">
    <location>
        <begin position="223"/>
        <end position="241"/>
    </location>
</feature>
<feature type="region of interest" description="Disordered" evidence="2">
    <location>
        <begin position="510"/>
        <end position="529"/>
    </location>
</feature>
<gene>
    <name evidence="4" type="ORF">N7472_006736</name>
</gene>
<name>A0A9W9JCA2_9EURO</name>
<evidence type="ECO:0000256" key="1">
    <source>
        <dbReference type="ARBA" id="ARBA00011353"/>
    </source>
</evidence>
<feature type="compositionally biased region" description="Basic residues" evidence="2">
    <location>
        <begin position="121"/>
        <end position="135"/>
    </location>
</feature>
<reference evidence="4" key="1">
    <citation type="submission" date="2022-11" db="EMBL/GenBank/DDBJ databases">
        <authorList>
            <person name="Petersen C."/>
        </authorList>
    </citation>
    <scope>NUCLEOTIDE SEQUENCE</scope>
    <source>
        <strain evidence="4">IBT 16849</strain>
    </source>
</reference>
<feature type="domain" description="Chromo" evidence="3">
    <location>
        <begin position="39"/>
        <end position="95"/>
    </location>
</feature>
<comment type="subunit">
    <text evidence="1">Component of the NuA4 histone acetyltransferase complex.</text>
</comment>
<feature type="compositionally biased region" description="Low complexity" evidence="2">
    <location>
        <begin position="257"/>
        <end position="270"/>
    </location>
</feature>
<dbReference type="Pfam" id="PF00385">
    <property type="entry name" value="Chromo"/>
    <property type="match status" value="1"/>
</dbReference>
<organism evidence="4 5">
    <name type="scientific">Penicillium cf. griseofulvum</name>
    <dbReference type="NCBI Taxonomy" id="2972120"/>
    <lineage>
        <taxon>Eukaryota</taxon>
        <taxon>Fungi</taxon>
        <taxon>Dikarya</taxon>
        <taxon>Ascomycota</taxon>
        <taxon>Pezizomycotina</taxon>
        <taxon>Eurotiomycetes</taxon>
        <taxon>Eurotiomycetidae</taxon>
        <taxon>Eurotiales</taxon>
        <taxon>Aspergillaceae</taxon>
        <taxon>Penicillium</taxon>
    </lineage>
</organism>
<accession>A0A9W9JCA2</accession>
<feature type="compositionally biased region" description="Polar residues" evidence="2">
    <location>
        <begin position="190"/>
        <end position="205"/>
    </location>
</feature>
<feature type="region of interest" description="Disordered" evidence="2">
    <location>
        <begin position="119"/>
        <end position="339"/>
    </location>
</feature>
<feature type="region of interest" description="Disordered" evidence="2">
    <location>
        <begin position="402"/>
        <end position="432"/>
    </location>
</feature>
<dbReference type="InterPro" id="IPR016197">
    <property type="entry name" value="Chromo-like_dom_sf"/>
</dbReference>
<feature type="compositionally biased region" description="Low complexity" evidence="2">
    <location>
        <begin position="587"/>
        <end position="598"/>
    </location>
</feature>
<dbReference type="OrthoDB" id="1918685at2759"/>
<feature type="region of interest" description="Disordered" evidence="2">
    <location>
        <begin position="446"/>
        <end position="498"/>
    </location>
</feature>
<feature type="compositionally biased region" description="Polar residues" evidence="2">
    <location>
        <begin position="1324"/>
        <end position="1373"/>
    </location>
</feature>
<feature type="region of interest" description="Disordered" evidence="2">
    <location>
        <begin position="1316"/>
        <end position="1373"/>
    </location>
</feature>
<reference evidence="4" key="2">
    <citation type="journal article" date="2023" name="IMA Fungus">
        <title>Comparative genomic study of the Penicillium genus elucidates a diverse pangenome and 15 lateral gene transfer events.</title>
        <authorList>
            <person name="Petersen C."/>
            <person name="Sorensen T."/>
            <person name="Nielsen M.R."/>
            <person name="Sondergaard T.E."/>
            <person name="Sorensen J.L."/>
            <person name="Fitzpatrick D.A."/>
            <person name="Frisvad J.C."/>
            <person name="Nielsen K.L."/>
        </authorList>
    </citation>
    <scope>NUCLEOTIDE SEQUENCE</scope>
    <source>
        <strain evidence="4">IBT 16849</strain>
    </source>
</reference>
<dbReference type="Proteomes" id="UP001150879">
    <property type="component" value="Unassembled WGS sequence"/>
</dbReference>
<protein>
    <submittedName>
        <fullName evidence="4">Chromo domain/shadow</fullName>
    </submittedName>
</protein>
<feature type="region of interest" description="Disordered" evidence="2">
    <location>
        <begin position="1"/>
        <end position="35"/>
    </location>
</feature>
<feature type="compositionally biased region" description="Polar residues" evidence="2">
    <location>
        <begin position="519"/>
        <end position="529"/>
    </location>
</feature>
<comment type="caution">
    <text evidence="4">The sequence shown here is derived from an EMBL/GenBank/DDBJ whole genome shotgun (WGS) entry which is preliminary data.</text>
</comment>
<dbReference type="InterPro" id="IPR000953">
    <property type="entry name" value="Chromo/chromo_shadow_dom"/>
</dbReference>
<feature type="region of interest" description="Disordered" evidence="2">
    <location>
        <begin position="541"/>
        <end position="704"/>
    </location>
</feature>